<reference evidence="2 3" key="1">
    <citation type="submission" date="2022-03" db="EMBL/GenBank/DDBJ databases">
        <authorList>
            <person name="Jo J.-H."/>
            <person name="Im W.-T."/>
        </authorList>
    </citation>
    <scope>NUCLEOTIDE SEQUENCE [LARGE SCALE GENOMIC DNA]</scope>
    <source>
        <strain evidence="2 3">MA9</strain>
    </source>
</reference>
<dbReference type="InterPro" id="IPR027393">
    <property type="entry name" value="Virus_scaffolding_prot_C"/>
</dbReference>
<comment type="caution">
    <text evidence="2">The sequence shown here is derived from an EMBL/GenBank/DDBJ whole genome shotgun (WGS) entry which is preliminary data.</text>
</comment>
<dbReference type="Proteomes" id="UP001316087">
    <property type="component" value="Unassembled WGS sequence"/>
</dbReference>
<dbReference type="RefSeq" id="WP_241367691.1">
    <property type="nucleotide sequence ID" value="NZ_JAKZFC010000001.1"/>
</dbReference>
<keyword evidence="3" id="KW-1185">Reference proteome</keyword>
<dbReference type="SMART" id="SM00914">
    <property type="entry name" value="IDEAL"/>
    <property type="match status" value="1"/>
</dbReference>
<proteinExistence type="predicted"/>
<protein>
    <submittedName>
        <fullName evidence="2">IDEAL domain-containing protein</fullName>
    </submittedName>
</protein>
<dbReference type="Gene3D" id="4.10.810.10">
    <property type="entry name" value="Virus Scaffolding Protein, Chain A"/>
    <property type="match status" value="1"/>
</dbReference>
<organism evidence="2 3">
    <name type="scientific">Solibacillus palustris</name>
    <dbReference type="NCBI Taxonomy" id="2908203"/>
    <lineage>
        <taxon>Bacteria</taxon>
        <taxon>Bacillati</taxon>
        <taxon>Bacillota</taxon>
        <taxon>Bacilli</taxon>
        <taxon>Bacillales</taxon>
        <taxon>Caryophanaceae</taxon>
        <taxon>Solibacillus</taxon>
    </lineage>
</organism>
<evidence type="ECO:0000313" key="3">
    <source>
        <dbReference type="Proteomes" id="UP001316087"/>
    </source>
</evidence>
<sequence length="80" mass="9558">MDKYYSYTDFLKAVGHQPTENQAEKLLGEIYLDLFISRIQRIYRIEQLKTLIDNSLDQKNQRDFYTYASELKMLMEAPIS</sequence>
<name>A0ABS9U8M0_9BACL</name>
<accession>A0ABS9U8M0</accession>
<dbReference type="EMBL" id="JAKZFC010000001">
    <property type="protein sequence ID" value="MCH7320669.1"/>
    <property type="molecule type" value="Genomic_DNA"/>
</dbReference>
<dbReference type="InterPro" id="IPR014957">
    <property type="entry name" value="IDEAL_dom"/>
</dbReference>
<gene>
    <name evidence="2" type="ORF">LZ480_02110</name>
</gene>
<feature type="domain" description="IDEAL" evidence="1">
    <location>
        <begin position="35"/>
        <end position="71"/>
    </location>
</feature>
<dbReference type="Pfam" id="PF08858">
    <property type="entry name" value="IDEAL"/>
    <property type="match status" value="1"/>
</dbReference>
<evidence type="ECO:0000313" key="2">
    <source>
        <dbReference type="EMBL" id="MCH7320669.1"/>
    </source>
</evidence>
<evidence type="ECO:0000259" key="1">
    <source>
        <dbReference type="SMART" id="SM00914"/>
    </source>
</evidence>